<feature type="region of interest" description="Disordered" evidence="2">
    <location>
        <begin position="684"/>
        <end position="705"/>
    </location>
</feature>
<dbReference type="SMART" id="SM00456">
    <property type="entry name" value="WW"/>
    <property type="match status" value="1"/>
</dbReference>
<dbReference type="InterPro" id="IPR001202">
    <property type="entry name" value="WW_dom"/>
</dbReference>
<evidence type="ECO:0000259" key="4">
    <source>
        <dbReference type="PROSITE" id="PS50020"/>
    </source>
</evidence>
<dbReference type="AlphaFoldDB" id="A0A9W7FD01"/>
<evidence type="ECO:0000313" key="7">
    <source>
        <dbReference type="Proteomes" id="UP001165122"/>
    </source>
</evidence>
<dbReference type="CDD" id="cd00201">
    <property type="entry name" value="WW"/>
    <property type="match status" value="1"/>
</dbReference>
<dbReference type="InterPro" id="IPR036020">
    <property type="entry name" value="WW_dom_sf"/>
</dbReference>
<dbReference type="PROSITE" id="PS50234">
    <property type="entry name" value="VWFA"/>
    <property type="match status" value="1"/>
</dbReference>
<dbReference type="Proteomes" id="UP001165122">
    <property type="component" value="Unassembled WGS sequence"/>
</dbReference>
<feature type="compositionally biased region" description="Low complexity" evidence="2">
    <location>
        <begin position="58"/>
        <end position="68"/>
    </location>
</feature>
<evidence type="ECO:0000256" key="1">
    <source>
        <dbReference type="SAM" id="Coils"/>
    </source>
</evidence>
<feature type="transmembrane region" description="Helical" evidence="3">
    <location>
        <begin position="86"/>
        <end position="107"/>
    </location>
</feature>
<dbReference type="CDD" id="cd00198">
    <property type="entry name" value="vWFA"/>
    <property type="match status" value="1"/>
</dbReference>
<dbReference type="OrthoDB" id="191651at2759"/>
<evidence type="ECO:0000256" key="2">
    <source>
        <dbReference type="SAM" id="MobiDB-lite"/>
    </source>
</evidence>
<name>A0A9W7FD01_9STRA</name>
<keyword evidence="1" id="KW-0175">Coiled coil</keyword>
<dbReference type="Pfam" id="PF00092">
    <property type="entry name" value="VWA"/>
    <property type="match status" value="1"/>
</dbReference>
<dbReference type="SUPFAM" id="SSF51045">
    <property type="entry name" value="WW domain"/>
    <property type="match status" value="1"/>
</dbReference>
<protein>
    <recommendedName>
        <fullName evidence="8">WW domain-containing protein</fullName>
    </recommendedName>
</protein>
<dbReference type="InterPro" id="IPR002035">
    <property type="entry name" value="VWF_A"/>
</dbReference>
<dbReference type="SMART" id="SM00327">
    <property type="entry name" value="VWA"/>
    <property type="match status" value="1"/>
</dbReference>
<dbReference type="PROSITE" id="PS50020">
    <property type="entry name" value="WW_DOMAIN_2"/>
    <property type="match status" value="1"/>
</dbReference>
<comment type="caution">
    <text evidence="6">The sequence shown here is derived from an EMBL/GenBank/DDBJ whole genome shotgun (WGS) entry which is preliminary data.</text>
</comment>
<keyword evidence="3" id="KW-0812">Transmembrane</keyword>
<evidence type="ECO:0000313" key="6">
    <source>
        <dbReference type="EMBL" id="GMI09897.1"/>
    </source>
</evidence>
<dbReference type="Gene3D" id="2.20.70.10">
    <property type="match status" value="1"/>
</dbReference>
<keyword evidence="3" id="KW-1133">Transmembrane helix</keyword>
<organism evidence="6 7">
    <name type="scientific">Triparma laevis f. longispina</name>
    <dbReference type="NCBI Taxonomy" id="1714387"/>
    <lineage>
        <taxon>Eukaryota</taxon>
        <taxon>Sar</taxon>
        <taxon>Stramenopiles</taxon>
        <taxon>Ochrophyta</taxon>
        <taxon>Bolidophyceae</taxon>
        <taxon>Parmales</taxon>
        <taxon>Triparmaceae</taxon>
        <taxon>Triparma</taxon>
    </lineage>
</organism>
<feature type="compositionally biased region" description="Basic residues" evidence="2">
    <location>
        <begin position="44"/>
        <end position="57"/>
    </location>
</feature>
<keyword evidence="3" id="KW-0472">Membrane</keyword>
<keyword evidence="7" id="KW-1185">Reference proteome</keyword>
<dbReference type="Gene3D" id="3.40.50.410">
    <property type="entry name" value="von Willebrand factor, type A domain"/>
    <property type="match status" value="1"/>
</dbReference>
<dbReference type="SUPFAM" id="SSF53300">
    <property type="entry name" value="vWA-like"/>
    <property type="match status" value="1"/>
</dbReference>
<evidence type="ECO:0000256" key="3">
    <source>
        <dbReference type="SAM" id="Phobius"/>
    </source>
</evidence>
<dbReference type="EMBL" id="BRXW01000142">
    <property type="protein sequence ID" value="GMI09897.1"/>
    <property type="molecule type" value="Genomic_DNA"/>
</dbReference>
<accession>A0A9W7FD01</accession>
<feature type="domain" description="VWFA" evidence="5">
    <location>
        <begin position="126"/>
        <end position="420"/>
    </location>
</feature>
<proteinExistence type="predicted"/>
<feature type="region of interest" description="Disordered" evidence="2">
    <location>
        <begin position="1"/>
        <end position="74"/>
    </location>
</feature>
<evidence type="ECO:0008006" key="8">
    <source>
        <dbReference type="Google" id="ProtNLM"/>
    </source>
</evidence>
<feature type="coiled-coil region" evidence="1">
    <location>
        <begin position="599"/>
        <end position="633"/>
    </location>
</feature>
<dbReference type="InterPro" id="IPR036465">
    <property type="entry name" value="vWFA_dom_sf"/>
</dbReference>
<feature type="domain" description="WW" evidence="4">
    <location>
        <begin position="716"/>
        <end position="744"/>
    </location>
</feature>
<evidence type="ECO:0000259" key="5">
    <source>
        <dbReference type="PROSITE" id="PS50234"/>
    </source>
</evidence>
<gene>
    <name evidence="6" type="ORF">TrLO_g15288</name>
</gene>
<sequence>MSSRFPPLPTCTSGASDFFPMTENPLASHKSNNKPGSRPPPVPKSRRSSVRSHRRTSVRSSVGGRRSVAPTQSLKQKRCRYLRRNWLFLSLVALGLTGIILAAVGFLEPCPLVEVTTKISHLAPVDVVFLLDSSGSMNGSPFTRQLDATTTLLRTLVESSNHTFQNGTFQASVVQWSGEEQSTPGENSIYVDQPLNNNVTDTLNKLSDLPHRLKGWTHFSPGLTECSNQLTQSGQDGAFKLCVLVSDGVNFDGDDYTYAENDGSNVDEFCAQNSMAVGTYGFDVCTDVAGGEQQQACSACVEAADAWCVNNDWDVTCKSICTSTCASACPAATFTPPLEGSTPCTTKNIASNLKENGIHIAGILVFDDSSTGDLAEANVNGLSNCANTTLYPNTTDCPYYFRANDFDTLQASATAIAESLASEIVSSSSESTAFVCLGDARYLNFLFLLFPLLAYLTFKPLQFTCRKAIHQVKKRRLSVQKEKIMNAPPPPPPKREVVVEEEIVVEEEARESIRSDSEVVLEEDIEAPPPQPVEKGRFKWEIPSSDKYIWTSSQGVGHMPVNFATSTNKSAPPSAPKDIYGVKGKKTLRAAKKWETPDFVHYEKQIEEKKANIEEQEDELVEEEEELELRISNVYNGDDIAEVIADAVVGVVTGTGNLFCGRCFKKFCGCCGCCCAGGGGEEGEGEEEDLEAGGGGGGGAGEEDDATVKSIGDYVWRQFWDEANEEYYYFNSDTGETCWESPGEGLYFPHA</sequence>
<reference evidence="7" key="1">
    <citation type="journal article" date="2023" name="Commun. Biol.">
        <title>Genome analysis of Parmales, the sister group of diatoms, reveals the evolutionary specialization of diatoms from phago-mixotrophs to photoautotrophs.</title>
        <authorList>
            <person name="Ban H."/>
            <person name="Sato S."/>
            <person name="Yoshikawa S."/>
            <person name="Yamada K."/>
            <person name="Nakamura Y."/>
            <person name="Ichinomiya M."/>
            <person name="Sato N."/>
            <person name="Blanc-Mathieu R."/>
            <person name="Endo H."/>
            <person name="Kuwata A."/>
            <person name="Ogata H."/>
        </authorList>
    </citation>
    <scope>NUCLEOTIDE SEQUENCE [LARGE SCALE GENOMIC DNA]</scope>
    <source>
        <strain evidence="7">NIES 3700</strain>
    </source>
</reference>